<comment type="caution">
    <text evidence="1">The sequence shown here is derived from an EMBL/GenBank/DDBJ whole genome shotgun (WGS) entry which is preliminary data.</text>
</comment>
<gene>
    <name evidence="1" type="ORF">M9458_004590</name>
</gene>
<keyword evidence="2" id="KW-1185">Reference proteome</keyword>
<sequence length="51" mass="5466">NLQISDLHCFNPVSPSSTHGQLMCTAPEKRGTALTINPNKAVLSINCTTLQ</sequence>
<evidence type="ECO:0000313" key="2">
    <source>
        <dbReference type="Proteomes" id="UP001529510"/>
    </source>
</evidence>
<reference evidence="1 2" key="1">
    <citation type="submission" date="2024-05" db="EMBL/GenBank/DDBJ databases">
        <title>Genome sequencing and assembly of Indian major carp, Cirrhinus mrigala (Hamilton, 1822).</title>
        <authorList>
            <person name="Mohindra V."/>
            <person name="Chowdhury L.M."/>
            <person name="Lal K."/>
            <person name="Jena J.K."/>
        </authorList>
    </citation>
    <scope>NUCLEOTIDE SEQUENCE [LARGE SCALE GENOMIC DNA]</scope>
    <source>
        <strain evidence="1">CM1030</strain>
        <tissue evidence="1">Blood</tissue>
    </source>
</reference>
<proteinExistence type="predicted"/>
<feature type="non-terminal residue" evidence="1">
    <location>
        <position position="1"/>
    </location>
</feature>
<dbReference type="Proteomes" id="UP001529510">
    <property type="component" value="Unassembled WGS sequence"/>
</dbReference>
<organism evidence="1 2">
    <name type="scientific">Cirrhinus mrigala</name>
    <name type="common">Mrigala</name>
    <dbReference type="NCBI Taxonomy" id="683832"/>
    <lineage>
        <taxon>Eukaryota</taxon>
        <taxon>Metazoa</taxon>
        <taxon>Chordata</taxon>
        <taxon>Craniata</taxon>
        <taxon>Vertebrata</taxon>
        <taxon>Euteleostomi</taxon>
        <taxon>Actinopterygii</taxon>
        <taxon>Neopterygii</taxon>
        <taxon>Teleostei</taxon>
        <taxon>Ostariophysi</taxon>
        <taxon>Cypriniformes</taxon>
        <taxon>Cyprinidae</taxon>
        <taxon>Labeoninae</taxon>
        <taxon>Labeonini</taxon>
        <taxon>Cirrhinus</taxon>
    </lineage>
</organism>
<name>A0ABD0RSL7_CIRMR</name>
<feature type="non-terminal residue" evidence="1">
    <location>
        <position position="51"/>
    </location>
</feature>
<accession>A0ABD0RSL7</accession>
<dbReference type="AlphaFoldDB" id="A0ABD0RSL7"/>
<dbReference type="EMBL" id="JAMKFB020000002">
    <property type="protein sequence ID" value="KAL0201403.1"/>
    <property type="molecule type" value="Genomic_DNA"/>
</dbReference>
<evidence type="ECO:0000313" key="1">
    <source>
        <dbReference type="EMBL" id="KAL0201403.1"/>
    </source>
</evidence>
<protein>
    <submittedName>
        <fullName evidence="1">Uncharacterized protein</fullName>
    </submittedName>
</protein>